<keyword evidence="4" id="KW-1185">Reference proteome</keyword>
<reference evidence="4" key="1">
    <citation type="journal article" date="2019" name="Int. J. Syst. Evol. Microbiol.">
        <title>The Global Catalogue of Microorganisms (GCM) 10K type strain sequencing project: providing services to taxonomists for standard genome sequencing and annotation.</title>
        <authorList>
            <consortium name="The Broad Institute Genomics Platform"/>
            <consortium name="The Broad Institute Genome Sequencing Center for Infectious Disease"/>
            <person name="Wu L."/>
            <person name="Ma J."/>
        </authorList>
    </citation>
    <scope>NUCLEOTIDE SEQUENCE [LARGE SCALE GENOMIC DNA]</scope>
    <source>
        <strain evidence="4">JCM 17201</strain>
    </source>
</reference>
<feature type="domain" description="HTH luxR-type" evidence="2">
    <location>
        <begin position="121"/>
        <end position="186"/>
    </location>
</feature>
<dbReference type="PRINTS" id="PR00038">
    <property type="entry name" value="HTHLUXR"/>
</dbReference>
<keyword evidence="1" id="KW-0238">DNA-binding</keyword>
<sequence length="197" mass="22876">MLHVVKVDNLTVKMASEDRFALDGLTYYFEKIHIKNAIFSEAGVFIISQSDIMEAYRFLLAHLDFFKSHKIIFFICPSSVWKVIDGINDRRFKFIDIHSKPDTIGGFIQRENDSYNIKTSTHQSKRKLTYCEINFIRYYMKGYNPTSIARILGVSIKTVSAHKRAVMRKLLAANVLELLVKYEISKKTKSLCIQARH</sequence>
<proteinExistence type="predicted"/>
<dbReference type="Pfam" id="PF00196">
    <property type="entry name" value="GerE"/>
    <property type="match status" value="1"/>
</dbReference>
<evidence type="ECO:0000313" key="3">
    <source>
        <dbReference type="EMBL" id="GAA3909658.1"/>
    </source>
</evidence>
<dbReference type="InterPro" id="IPR016032">
    <property type="entry name" value="Sig_transdc_resp-reg_C-effctor"/>
</dbReference>
<organism evidence="3 4">
    <name type="scientific">Gibbsiella dentisursi</name>
    <dbReference type="NCBI Taxonomy" id="796890"/>
    <lineage>
        <taxon>Bacteria</taxon>
        <taxon>Pseudomonadati</taxon>
        <taxon>Pseudomonadota</taxon>
        <taxon>Gammaproteobacteria</taxon>
        <taxon>Enterobacterales</taxon>
        <taxon>Yersiniaceae</taxon>
        <taxon>Gibbsiella</taxon>
    </lineage>
</organism>
<dbReference type="EMBL" id="BAABDG010000009">
    <property type="protein sequence ID" value="GAA3909658.1"/>
    <property type="molecule type" value="Genomic_DNA"/>
</dbReference>
<comment type="caution">
    <text evidence="3">The sequence shown here is derived from an EMBL/GenBank/DDBJ whole genome shotgun (WGS) entry which is preliminary data.</text>
</comment>
<dbReference type="PROSITE" id="PS50043">
    <property type="entry name" value="HTH_LUXR_2"/>
    <property type="match status" value="1"/>
</dbReference>
<accession>A0ABP7LWB8</accession>
<protein>
    <recommendedName>
        <fullName evidence="2">HTH luxR-type domain-containing protein</fullName>
    </recommendedName>
</protein>
<dbReference type="SUPFAM" id="SSF46894">
    <property type="entry name" value="C-terminal effector domain of the bipartite response regulators"/>
    <property type="match status" value="1"/>
</dbReference>
<dbReference type="Gene3D" id="1.10.10.10">
    <property type="entry name" value="Winged helix-like DNA-binding domain superfamily/Winged helix DNA-binding domain"/>
    <property type="match status" value="1"/>
</dbReference>
<evidence type="ECO:0000259" key="2">
    <source>
        <dbReference type="PROSITE" id="PS50043"/>
    </source>
</evidence>
<evidence type="ECO:0000313" key="4">
    <source>
        <dbReference type="Proteomes" id="UP001499994"/>
    </source>
</evidence>
<dbReference type="RefSeq" id="WP_279026156.1">
    <property type="nucleotide sequence ID" value="NZ_BAABDG010000009.1"/>
</dbReference>
<dbReference type="Proteomes" id="UP001499994">
    <property type="component" value="Unassembled WGS sequence"/>
</dbReference>
<dbReference type="SMART" id="SM00421">
    <property type="entry name" value="HTH_LUXR"/>
    <property type="match status" value="1"/>
</dbReference>
<evidence type="ECO:0000256" key="1">
    <source>
        <dbReference type="ARBA" id="ARBA00023125"/>
    </source>
</evidence>
<dbReference type="InterPro" id="IPR000792">
    <property type="entry name" value="Tscrpt_reg_LuxR_C"/>
</dbReference>
<name>A0ABP7LWB8_9GAMM</name>
<gene>
    <name evidence="3" type="ORF">GCM10022405_38490</name>
</gene>
<dbReference type="InterPro" id="IPR036388">
    <property type="entry name" value="WH-like_DNA-bd_sf"/>
</dbReference>